<keyword evidence="2" id="KW-0269">Exonuclease</keyword>
<accession>A0A447L0E3</accession>
<proteinExistence type="predicted"/>
<feature type="compositionally biased region" description="Polar residues" evidence="1">
    <location>
        <begin position="268"/>
        <end position="279"/>
    </location>
</feature>
<keyword evidence="2" id="KW-0378">Hydrolase</keyword>
<feature type="compositionally biased region" description="Basic and acidic residues" evidence="1">
    <location>
        <begin position="256"/>
        <end position="267"/>
    </location>
</feature>
<sequence length="1102" mass="121966">MQNVAAYLYRSKQKSGKSHLFTHFEAKSDDHAETKRDYLFMEAGYSKADYFAPVRIDFPVVDELPAEGEFSETFWLTWALESAASKTCVPRDTLDPSVAFPKLYPYMVKAAGDAGAEENGRSTAKPQVVQEQQKPAGEYLATNLDKHTVIAAAWLYGRECLKLNEEQLKAAKALVMDDAQRYPQNVILALTSLKQHEFIYPEMPIVAIAAMKAVWLPFGKVPELGKLCQFATEYLDAKVEERAGVITKWQTGGAKPVEKAEEQRRTESGVTLTNGTEPNEQAEESPCWSGTAIPAIGDATLKTQVALSIKGIHPSDAKARDVKDANGIVDARDPAWRAWYSTYCVIEGIQEVDTDTRHAIISEGLKNLKLLTDNESRLHFVKSRLAGHPACPGLIGYKQPDAGDAQQDDLAIKTTSNEGEKTEVAVVSAMGIVGPESKRRVWIRNEVMEALSGKTRIMSESDVTELMQNVSDGSASLTYVARVVAIDIEPHDPFCQLSADDVHHITCDVLENWNDEPDPRAAFINERVEFNLKEARQELELANVASQQENVEMPQPDASNEGEKTEVAQQHQSPAKGELLSMGAGQFDVSTLFAESPLANVTVDEPASNDFRENGDLTTENVREFLNSSTKAADLSGETAKLSDTAEQDEVHSAATAAADDAKHREEPATTAPAYFEPGRYLDIPNEVYHSANGISSTMAKDARISLMYYHGRHVIKSIQRERTDALTFGSLVHTLALEPEKLDAEFSVEPLIPEGAFTDTASMRAFIDKHNAALPKQADADTLRAVIEKHNATLPVPYALGGNADEIGQFYGLLPVEFQRIGEDQKPTATAMKACIKEYNATLPVPLKTAGSRDALLEQLEAIDPAFVQLERAIPAPLPVSGSKEDMAARIKTILPTAVFADELISAWKNNSEPRQTVTQQQFQHAKAIQYALLSHPQAGKWLQHPQRDTEVSYFGIDEETGLDVRVRPDLEVDTGVRRIAIDLKTVSLPYVKQDNLRQRLHREIIERDYHMSAGMYCDVGMFDQFFWIFVNKEPGYHWVAVVEASADELALGRAIYKQQLAAIRNAMDTGIWPEPITEVFTDTLTDYELSRLKELNGEPS</sequence>
<feature type="region of interest" description="Disordered" evidence="1">
    <location>
        <begin position="634"/>
        <end position="671"/>
    </location>
</feature>
<evidence type="ECO:0000256" key="1">
    <source>
        <dbReference type="SAM" id="MobiDB-lite"/>
    </source>
</evidence>
<protein>
    <submittedName>
        <fullName evidence="2">Exonuclease VIII</fullName>
    </submittedName>
</protein>
<evidence type="ECO:0000313" key="2">
    <source>
        <dbReference type="EMBL" id="VDZ64196.1"/>
    </source>
</evidence>
<name>A0A447L0E3_SEROD</name>
<reference evidence="2 3" key="1">
    <citation type="submission" date="2018-12" db="EMBL/GenBank/DDBJ databases">
        <authorList>
            <consortium name="Pathogen Informatics"/>
        </authorList>
    </citation>
    <scope>NUCLEOTIDE SEQUENCE [LARGE SCALE GENOMIC DNA]</scope>
    <source>
        <strain evidence="2 3">NCTC11214</strain>
    </source>
</reference>
<dbReference type="EMBL" id="LR134117">
    <property type="protein sequence ID" value="VDZ64196.1"/>
    <property type="molecule type" value="Genomic_DNA"/>
</dbReference>
<dbReference type="Pfam" id="PF06630">
    <property type="entry name" value="Exonuc_VIII"/>
    <property type="match status" value="1"/>
</dbReference>
<dbReference type="InterPro" id="IPR010584">
    <property type="entry name" value="ExoDNase_VIII"/>
</dbReference>
<dbReference type="Gene3D" id="3.90.320.10">
    <property type="match status" value="1"/>
</dbReference>
<feature type="region of interest" description="Disordered" evidence="1">
    <location>
        <begin position="543"/>
        <end position="574"/>
    </location>
</feature>
<gene>
    <name evidence="2" type="ORF">NCTC11214_04852</name>
</gene>
<evidence type="ECO:0000313" key="3">
    <source>
        <dbReference type="Proteomes" id="UP000281391"/>
    </source>
</evidence>
<dbReference type="KEGG" id="sof:NCTC11214_04852"/>
<organism evidence="2 3">
    <name type="scientific">Serratia odorifera</name>
    <dbReference type="NCBI Taxonomy" id="618"/>
    <lineage>
        <taxon>Bacteria</taxon>
        <taxon>Pseudomonadati</taxon>
        <taxon>Pseudomonadota</taxon>
        <taxon>Gammaproteobacteria</taxon>
        <taxon>Enterobacterales</taxon>
        <taxon>Yersiniaceae</taxon>
        <taxon>Serratia</taxon>
    </lineage>
</organism>
<dbReference type="RefSeq" id="WP_004964119.1">
    <property type="nucleotide sequence ID" value="NZ_LR134117.1"/>
</dbReference>
<feature type="region of interest" description="Disordered" evidence="1">
    <location>
        <begin position="250"/>
        <end position="289"/>
    </location>
</feature>
<dbReference type="Proteomes" id="UP000281391">
    <property type="component" value="Chromosome"/>
</dbReference>
<keyword evidence="2" id="KW-0540">Nuclease</keyword>
<dbReference type="InterPro" id="IPR011604">
    <property type="entry name" value="PDDEXK-like_dom_sf"/>
</dbReference>
<dbReference type="AlphaFoldDB" id="A0A447L0E3"/>
<dbReference type="GO" id="GO:0051908">
    <property type="term" value="F:double-stranded DNA 5'-3' DNA exonuclease activity"/>
    <property type="evidence" value="ECO:0007669"/>
    <property type="project" value="InterPro"/>
</dbReference>